<evidence type="ECO:0000256" key="3">
    <source>
        <dbReference type="ARBA" id="ARBA00023125"/>
    </source>
</evidence>
<evidence type="ECO:0000256" key="2">
    <source>
        <dbReference type="ARBA" id="ARBA00023015"/>
    </source>
</evidence>
<accession>A0ABV4BAL8</accession>
<feature type="domain" description="HTH lysR-type" evidence="5">
    <location>
        <begin position="24"/>
        <end position="80"/>
    </location>
</feature>
<name>A0ABV4BAL8_9GAMM</name>
<reference evidence="6 7" key="1">
    <citation type="submission" date="2024-05" db="EMBL/GenBank/DDBJ databases">
        <title>Genome Sequence and Characterization of the New Strain Purple Sulfur Bacterium of Genus Thioalkalicoccus.</title>
        <authorList>
            <person name="Bryantseva I.A."/>
            <person name="Kyndt J.A."/>
            <person name="Imhoff J.F."/>
        </authorList>
    </citation>
    <scope>NUCLEOTIDE SEQUENCE [LARGE SCALE GENOMIC DNA]</scope>
    <source>
        <strain evidence="6 7">Um2</strain>
    </source>
</reference>
<dbReference type="PRINTS" id="PR00039">
    <property type="entry name" value="HTHLYSR"/>
</dbReference>
<evidence type="ECO:0000256" key="1">
    <source>
        <dbReference type="ARBA" id="ARBA00009437"/>
    </source>
</evidence>
<evidence type="ECO:0000259" key="5">
    <source>
        <dbReference type="PROSITE" id="PS50931"/>
    </source>
</evidence>
<dbReference type="PROSITE" id="PS50931">
    <property type="entry name" value="HTH_LYSR"/>
    <property type="match status" value="1"/>
</dbReference>
<evidence type="ECO:0000313" key="6">
    <source>
        <dbReference type="EMBL" id="MEY6431085.1"/>
    </source>
</evidence>
<dbReference type="RefSeq" id="WP_369665459.1">
    <property type="nucleotide sequence ID" value="NZ_JBDKXB010000001.1"/>
</dbReference>
<dbReference type="SUPFAM" id="SSF53850">
    <property type="entry name" value="Periplasmic binding protein-like II"/>
    <property type="match status" value="1"/>
</dbReference>
<dbReference type="PANTHER" id="PTHR30126:SF5">
    <property type="entry name" value="HTH-TYPE TRANSCRIPTIONAL ACTIVATOR CMPR"/>
    <property type="match status" value="1"/>
</dbReference>
<evidence type="ECO:0000256" key="4">
    <source>
        <dbReference type="ARBA" id="ARBA00023163"/>
    </source>
</evidence>
<keyword evidence="4" id="KW-0804">Transcription</keyword>
<dbReference type="InterPro" id="IPR036390">
    <property type="entry name" value="WH_DNA-bd_sf"/>
</dbReference>
<evidence type="ECO:0000313" key="7">
    <source>
        <dbReference type="Proteomes" id="UP001564408"/>
    </source>
</evidence>
<comment type="caution">
    <text evidence="6">The sequence shown here is derived from an EMBL/GenBank/DDBJ whole genome shotgun (WGS) entry which is preliminary data.</text>
</comment>
<dbReference type="Gene3D" id="1.10.10.10">
    <property type="entry name" value="Winged helix-like DNA-binding domain superfamily/Winged helix DNA-binding domain"/>
    <property type="match status" value="1"/>
</dbReference>
<proteinExistence type="inferred from homology"/>
<protein>
    <submittedName>
        <fullName evidence="6">LysR family transcriptional regulator</fullName>
    </submittedName>
</protein>
<dbReference type="CDD" id="cd08419">
    <property type="entry name" value="PBP2_CbbR_RubisCO_like"/>
    <property type="match status" value="1"/>
</dbReference>
<dbReference type="Pfam" id="PF00126">
    <property type="entry name" value="HTH_1"/>
    <property type="match status" value="1"/>
</dbReference>
<sequence length="347" mass="38482">MSTSDRRSDQGDTETTNRFVRHATLRQLQLLEAIVRLGSFTRAAEEMFLTQPTVSMQIKKLTETVGTPLFLHVGRNVEPTDAGREVYAASRTILRTLGDLETRLADLKGLKSGRFRLAVITTAKYFAPEILGGFCERYPGIDVSLKVTNRTRIIERMEANDDDLYIFGEPANAGIEVEATYLAPNPLIIVARADHPLARKPRISMECLARERFILREPGSGIRDSVIHRFAESGLQPNVRMELGSNEAIKHAIIAGLGISALSLHSLTLDWGAGRLAMLDVEGFPIERAWYLVHPKGRELSTIAKTFLAYAVDREPDIRAMLARTFAALRTPTGSTSAPQEDHCEPS</sequence>
<organism evidence="6 7">
    <name type="scientific">Thioalkalicoccus limnaeus</name>
    <dbReference type="NCBI Taxonomy" id="120681"/>
    <lineage>
        <taxon>Bacteria</taxon>
        <taxon>Pseudomonadati</taxon>
        <taxon>Pseudomonadota</taxon>
        <taxon>Gammaproteobacteria</taxon>
        <taxon>Chromatiales</taxon>
        <taxon>Chromatiaceae</taxon>
        <taxon>Thioalkalicoccus</taxon>
    </lineage>
</organism>
<dbReference type="InterPro" id="IPR000847">
    <property type="entry name" value="LysR_HTH_N"/>
</dbReference>
<dbReference type="Proteomes" id="UP001564408">
    <property type="component" value="Unassembled WGS sequence"/>
</dbReference>
<dbReference type="InterPro" id="IPR005119">
    <property type="entry name" value="LysR_subst-bd"/>
</dbReference>
<dbReference type="EMBL" id="JBDKXB010000001">
    <property type="protein sequence ID" value="MEY6431085.1"/>
    <property type="molecule type" value="Genomic_DNA"/>
</dbReference>
<keyword evidence="2" id="KW-0805">Transcription regulation</keyword>
<dbReference type="SUPFAM" id="SSF46785">
    <property type="entry name" value="Winged helix' DNA-binding domain"/>
    <property type="match status" value="1"/>
</dbReference>
<keyword evidence="3" id="KW-0238">DNA-binding</keyword>
<dbReference type="InterPro" id="IPR036388">
    <property type="entry name" value="WH-like_DNA-bd_sf"/>
</dbReference>
<comment type="similarity">
    <text evidence="1">Belongs to the LysR transcriptional regulatory family.</text>
</comment>
<keyword evidence="7" id="KW-1185">Reference proteome</keyword>
<dbReference type="PANTHER" id="PTHR30126">
    <property type="entry name" value="HTH-TYPE TRANSCRIPTIONAL REGULATOR"/>
    <property type="match status" value="1"/>
</dbReference>
<dbReference type="Pfam" id="PF03466">
    <property type="entry name" value="LysR_substrate"/>
    <property type="match status" value="1"/>
</dbReference>
<dbReference type="Gene3D" id="3.40.190.290">
    <property type="match status" value="1"/>
</dbReference>
<gene>
    <name evidence="6" type="ORF">ABC977_01530</name>
</gene>